<dbReference type="Proteomes" id="UP000480246">
    <property type="component" value="Unassembled WGS sequence"/>
</dbReference>
<reference evidence="2 3" key="1">
    <citation type="submission" date="2019-10" db="EMBL/GenBank/DDBJ databases">
        <title>Gracilibacillus sp. nov. isolated from rice seeds.</title>
        <authorList>
            <person name="He S."/>
        </authorList>
    </citation>
    <scope>NUCLEOTIDE SEQUENCE [LARGE SCALE GENOMIC DNA]</scope>
    <source>
        <strain evidence="2 3">TD8</strain>
    </source>
</reference>
<dbReference type="EMBL" id="WEID01000083">
    <property type="protein sequence ID" value="KAB8128298.1"/>
    <property type="molecule type" value="Genomic_DNA"/>
</dbReference>
<evidence type="ECO:0000313" key="2">
    <source>
        <dbReference type="EMBL" id="KAB8128298.1"/>
    </source>
</evidence>
<organism evidence="2 3">
    <name type="scientific">Gracilibacillus oryzae</name>
    <dbReference type="NCBI Taxonomy" id="1672701"/>
    <lineage>
        <taxon>Bacteria</taxon>
        <taxon>Bacillati</taxon>
        <taxon>Bacillota</taxon>
        <taxon>Bacilli</taxon>
        <taxon>Bacillales</taxon>
        <taxon>Bacillaceae</taxon>
        <taxon>Gracilibacillus</taxon>
    </lineage>
</organism>
<keyword evidence="1" id="KW-1133">Transmembrane helix</keyword>
<feature type="transmembrane region" description="Helical" evidence="1">
    <location>
        <begin position="42"/>
        <end position="60"/>
    </location>
</feature>
<feature type="transmembrane region" description="Helical" evidence="1">
    <location>
        <begin position="6"/>
        <end position="30"/>
    </location>
</feature>
<keyword evidence="1" id="KW-0812">Transmembrane</keyword>
<evidence type="ECO:0000256" key="1">
    <source>
        <dbReference type="SAM" id="Phobius"/>
    </source>
</evidence>
<name>A0A7C8L5I9_9BACI</name>
<dbReference type="AlphaFoldDB" id="A0A7C8L5I9"/>
<dbReference type="RefSeq" id="WP_153406001.1">
    <property type="nucleotide sequence ID" value="NZ_ML762439.1"/>
</dbReference>
<protein>
    <submittedName>
        <fullName evidence="2">Uncharacterized protein</fullName>
    </submittedName>
</protein>
<comment type="caution">
    <text evidence="2">The sequence shown here is derived from an EMBL/GenBank/DDBJ whole genome shotgun (WGS) entry which is preliminary data.</text>
</comment>
<gene>
    <name evidence="2" type="ORF">F9U64_16520</name>
</gene>
<dbReference type="OrthoDB" id="2974444at2"/>
<accession>A0A7C8L5I9</accession>
<keyword evidence="1" id="KW-0472">Membrane</keyword>
<keyword evidence="3" id="KW-1185">Reference proteome</keyword>
<sequence length="98" mass="11674">MTVEFFMIIGILTGSLIILLKHWLLLLVQVIYQIVAINTPDLVFHLLVFIQILFGLWIFYRTIRAIDYFYTLELDQIERIPQKYTKGGRLGQKKHFLF</sequence>
<evidence type="ECO:0000313" key="3">
    <source>
        <dbReference type="Proteomes" id="UP000480246"/>
    </source>
</evidence>
<proteinExistence type="predicted"/>